<sequence>MARIRAEVQYRHTRNGYEVEAWQEETYLFRSLFCIVWFIFIFIFHFQLADFCWVSAAASLLLYTLPLFCLRLRKSSKLRYTSGVSISESHIEHVQLHLPFFFHSSTLFDLPFSTSNRCYLVGDVEKAVVFETYGCYTIQSRIGMKKRGQKETTLIFEEMDLSSDDAVEVYHLLADVLPPP</sequence>
<accession>A0A7S3DCD8</accession>
<evidence type="ECO:0000313" key="2">
    <source>
        <dbReference type="EMBL" id="CAE0253318.1"/>
    </source>
</evidence>
<reference evidence="2" key="1">
    <citation type="submission" date="2021-01" db="EMBL/GenBank/DDBJ databases">
        <authorList>
            <person name="Corre E."/>
            <person name="Pelletier E."/>
            <person name="Niang G."/>
            <person name="Scheremetjew M."/>
            <person name="Finn R."/>
            <person name="Kale V."/>
            <person name="Holt S."/>
            <person name="Cochrane G."/>
            <person name="Meng A."/>
            <person name="Brown T."/>
            <person name="Cohen L."/>
        </authorList>
    </citation>
    <scope>NUCLEOTIDE SEQUENCE</scope>
    <source>
        <strain evidence="2">NIES-2562</strain>
    </source>
</reference>
<keyword evidence="1" id="KW-0472">Membrane</keyword>
<dbReference type="EMBL" id="HBIB01023720">
    <property type="protein sequence ID" value="CAE0253318.1"/>
    <property type="molecule type" value="Transcribed_RNA"/>
</dbReference>
<keyword evidence="1" id="KW-0812">Transmembrane</keyword>
<evidence type="ECO:0000256" key="1">
    <source>
        <dbReference type="SAM" id="Phobius"/>
    </source>
</evidence>
<feature type="transmembrane region" description="Helical" evidence="1">
    <location>
        <begin position="27"/>
        <end position="47"/>
    </location>
</feature>
<dbReference type="AlphaFoldDB" id="A0A7S3DCD8"/>
<protein>
    <submittedName>
        <fullName evidence="2">Uncharacterized protein</fullName>
    </submittedName>
</protein>
<name>A0A7S3DCD8_9EUKA</name>
<organism evidence="2">
    <name type="scientific">Palpitomonas bilix</name>
    <dbReference type="NCBI Taxonomy" id="652834"/>
    <lineage>
        <taxon>Eukaryota</taxon>
        <taxon>Eukaryota incertae sedis</taxon>
    </lineage>
</organism>
<feature type="transmembrane region" description="Helical" evidence="1">
    <location>
        <begin position="53"/>
        <end position="70"/>
    </location>
</feature>
<proteinExistence type="predicted"/>
<gene>
    <name evidence="2" type="ORF">PBIL07802_LOCUS15552</name>
</gene>
<keyword evidence="1" id="KW-1133">Transmembrane helix</keyword>